<evidence type="ECO:0000313" key="7">
    <source>
        <dbReference type="EMBL" id="ADL55896.1"/>
    </source>
</evidence>
<keyword evidence="4" id="KW-0012">Acyltransferase</keyword>
<evidence type="ECO:0000256" key="5">
    <source>
        <dbReference type="ARBA" id="ARBA00049880"/>
    </source>
</evidence>
<dbReference type="InterPro" id="IPR016181">
    <property type="entry name" value="Acyl_CoA_acyltransferase"/>
</dbReference>
<evidence type="ECO:0000256" key="4">
    <source>
        <dbReference type="ARBA" id="ARBA00023315"/>
    </source>
</evidence>
<comment type="catalytic activity">
    <reaction evidence="5">
        <text>glycyl-tRNA(Gly) + acetyl-CoA = N-acetylglycyl-tRNA(Gly) + CoA + H(+)</text>
        <dbReference type="Rhea" id="RHEA:81867"/>
        <dbReference type="Rhea" id="RHEA-COMP:9683"/>
        <dbReference type="Rhea" id="RHEA-COMP:19766"/>
        <dbReference type="ChEBI" id="CHEBI:15378"/>
        <dbReference type="ChEBI" id="CHEBI:57287"/>
        <dbReference type="ChEBI" id="CHEBI:57288"/>
        <dbReference type="ChEBI" id="CHEBI:78522"/>
        <dbReference type="ChEBI" id="CHEBI:232036"/>
    </reaction>
</comment>
<accession>D9SH99</accession>
<dbReference type="GO" id="GO:0016747">
    <property type="term" value="F:acyltransferase activity, transferring groups other than amino-acyl groups"/>
    <property type="evidence" value="ECO:0007669"/>
    <property type="project" value="InterPro"/>
</dbReference>
<keyword evidence="2" id="KW-1277">Toxin-antitoxin system</keyword>
<sequence length="170" mass="18448">MKYLIRPLDADINTADFQCGTQPLNDYIRRYASQDVRKNVSRVFIATPENDQKKLAGFFTLSAGSVGCSSLPTSLARKLPRYPVPVALIGRLAVDNESQGKGLGSILLADACQKVSQASSVLAVVGIIVDAKDDKSISFYKHFGFIPLPGQADRLLLPASVFQQNSPFTE</sequence>
<dbReference type="KEGG" id="gca:Galf_1887"/>
<dbReference type="HOGENOM" id="CLU_101288_3_1_4"/>
<feature type="domain" description="N-acetyltransferase" evidence="6">
    <location>
        <begin position="36"/>
        <end position="145"/>
    </location>
</feature>
<dbReference type="PANTHER" id="PTHR36449">
    <property type="entry name" value="ACETYLTRANSFERASE-RELATED"/>
    <property type="match status" value="1"/>
</dbReference>
<dbReference type="Pfam" id="PF00583">
    <property type="entry name" value="Acetyltransf_1"/>
    <property type="match status" value="1"/>
</dbReference>
<name>D9SH99_GALCS</name>
<keyword evidence="1" id="KW-0678">Repressor</keyword>
<proteinExistence type="predicted"/>
<evidence type="ECO:0000256" key="3">
    <source>
        <dbReference type="ARBA" id="ARBA00022679"/>
    </source>
</evidence>
<dbReference type="SUPFAM" id="SSF55729">
    <property type="entry name" value="Acyl-CoA N-acyltransferases (Nat)"/>
    <property type="match status" value="1"/>
</dbReference>
<keyword evidence="8" id="KW-1185">Reference proteome</keyword>
<dbReference type="InterPro" id="IPR000182">
    <property type="entry name" value="GNAT_dom"/>
</dbReference>
<dbReference type="eggNOG" id="COG0456">
    <property type="taxonomic scope" value="Bacteria"/>
</dbReference>
<protein>
    <submittedName>
        <fullName evidence="7">GCN5-related N-acetyltransferase</fullName>
    </submittedName>
</protein>
<dbReference type="RefSeq" id="WP_013293829.1">
    <property type="nucleotide sequence ID" value="NC_014394.1"/>
</dbReference>
<reference evidence="7 8" key="1">
    <citation type="submission" date="2010-08" db="EMBL/GenBank/DDBJ databases">
        <title>Complete sequence of Gallionella capsiferriformans ES-2.</title>
        <authorList>
            <consortium name="US DOE Joint Genome Institute"/>
            <person name="Lucas S."/>
            <person name="Copeland A."/>
            <person name="Lapidus A."/>
            <person name="Cheng J.-F."/>
            <person name="Bruce D."/>
            <person name="Goodwin L."/>
            <person name="Pitluck S."/>
            <person name="Chertkov O."/>
            <person name="Davenport K.W."/>
            <person name="Detter J.C."/>
            <person name="Han C."/>
            <person name="Tapia R."/>
            <person name="Land M."/>
            <person name="Hauser L."/>
            <person name="Chang Y.-J."/>
            <person name="Jeffries C."/>
            <person name="Kyrpides N."/>
            <person name="Ivanova N."/>
            <person name="Mikhailova N."/>
            <person name="Shelobolina E.S."/>
            <person name="Picardal F."/>
            <person name="Roden E."/>
            <person name="Emerson D."/>
            <person name="Woyke T."/>
        </authorList>
    </citation>
    <scope>NUCLEOTIDE SEQUENCE [LARGE SCALE GENOMIC DNA]</scope>
    <source>
        <strain evidence="7 8">ES-2</strain>
    </source>
</reference>
<dbReference type="Gene3D" id="3.40.630.30">
    <property type="match status" value="1"/>
</dbReference>
<keyword evidence="3 7" id="KW-0808">Transferase</keyword>
<organism evidence="7 8">
    <name type="scientific">Gallionella capsiferriformans (strain ES-2)</name>
    <name type="common">Gallionella ferruginea capsiferriformans (strain ES-2)</name>
    <dbReference type="NCBI Taxonomy" id="395494"/>
    <lineage>
        <taxon>Bacteria</taxon>
        <taxon>Pseudomonadati</taxon>
        <taxon>Pseudomonadota</taxon>
        <taxon>Betaproteobacteria</taxon>
        <taxon>Nitrosomonadales</taxon>
        <taxon>Gallionellaceae</taxon>
        <taxon>Gallionella</taxon>
    </lineage>
</organism>
<dbReference type="STRING" id="395494.Galf_1887"/>
<dbReference type="PANTHER" id="PTHR36449:SF1">
    <property type="entry name" value="ACETYLTRANSFERASE"/>
    <property type="match status" value="1"/>
</dbReference>
<gene>
    <name evidence="7" type="ordered locus">Galf_1887</name>
</gene>
<evidence type="ECO:0000313" key="8">
    <source>
        <dbReference type="Proteomes" id="UP000001235"/>
    </source>
</evidence>
<dbReference type="EMBL" id="CP002159">
    <property type="protein sequence ID" value="ADL55896.1"/>
    <property type="molecule type" value="Genomic_DNA"/>
</dbReference>
<evidence type="ECO:0000256" key="1">
    <source>
        <dbReference type="ARBA" id="ARBA00022491"/>
    </source>
</evidence>
<dbReference type="AlphaFoldDB" id="D9SH99"/>
<evidence type="ECO:0000259" key="6">
    <source>
        <dbReference type="Pfam" id="PF00583"/>
    </source>
</evidence>
<evidence type="ECO:0000256" key="2">
    <source>
        <dbReference type="ARBA" id="ARBA00022649"/>
    </source>
</evidence>
<dbReference type="Proteomes" id="UP000001235">
    <property type="component" value="Chromosome"/>
</dbReference>